<dbReference type="Proteomes" id="UP000187550">
    <property type="component" value="Unassembled WGS sequence"/>
</dbReference>
<evidence type="ECO:0000259" key="6">
    <source>
        <dbReference type="Pfam" id="PF00849"/>
    </source>
</evidence>
<comment type="function">
    <text evidence="4">Responsible for synthesis of pseudouridine from uracil.</text>
</comment>
<dbReference type="InterPro" id="IPR006224">
    <property type="entry name" value="PsdUridine_synth_RluA-like_CS"/>
</dbReference>
<dbReference type="InterPro" id="IPR006145">
    <property type="entry name" value="PsdUridine_synth_RsuA/RluA"/>
</dbReference>
<protein>
    <recommendedName>
        <fullName evidence="4">Pseudouridine synthase</fullName>
        <ecNumber evidence="4">5.4.99.-</ecNumber>
    </recommendedName>
</protein>
<dbReference type="NCBIfam" id="TIGR00005">
    <property type="entry name" value="rluA_subfam"/>
    <property type="match status" value="1"/>
</dbReference>
<dbReference type="PANTHER" id="PTHR21600:SF87">
    <property type="entry name" value="RNA PSEUDOURIDYLATE SYNTHASE DOMAIN-CONTAINING PROTEIN 1"/>
    <property type="match status" value="1"/>
</dbReference>
<dbReference type="GO" id="GO:0000455">
    <property type="term" value="P:enzyme-directed rRNA pseudouridine synthesis"/>
    <property type="evidence" value="ECO:0007669"/>
    <property type="project" value="TreeGrafter"/>
</dbReference>
<evidence type="ECO:0000256" key="5">
    <source>
        <dbReference type="SAM" id="MobiDB-lite"/>
    </source>
</evidence>
<sequence>MAFEFDYKITEDGMTVERLLRDEWRLGRKIVHELRMAGAVTLAGGGKLRWNEELAAGVVLTLNVPETESAYVPEEGDLTVAYEDGHCLVVHKPAGIAVHPNVPGGNGTLLNRVTGRSLKEGRPYAEHVHRLDQGTSGLVLIARHPVAKALFDRMLEEKAIRRTYLAEISGRLRRPKGTIDAPIGRDRHHATRRRISPGGQTAVTHYEAVRAGNGTSLVSLDLDTGRTHQIRVHLAHLGHPIIGDTLYGGRPSPAGYRLQADRLSFTHPFTGEPHRIQDPVQPDWLKESGRIE</sequence>
<dbReference type="AlphaFoldDB" id="A0A1U7PS54"/>
<dbReference type="EC" id="5.4.99.-" evidence="4"/>
<comment type="catalytic activity">
    <reaction evidence="1 4">
        <text>a uridine in RNA = a pseudouridine in RNA</text>
        <dbReference type="Rhea" id="RHEA:48348"/>
        <dbReference type="Rhea" id="RHEA-COMP:12068"/>
        <dbReference type="Rhea" id="RHEA-COMP:12069"/>
        <dbReference type="ChEBI" id="CHEBI:65314"/>
        <dbReference type="ChEBI" id="CHEBI:65315"/>
    </reaction>
</comment>
<feature type="domain" description="Pseudouridine synthase RsuA/RluA-like" evidence="6">
    <location>
        <begin position="87"/>
        <end position="236"/>
    </location>
</feature>
<dbReference type="Pfam" id="PF00849">
    <property type="entry name" value="PseudoU_synth_2"/>
    <property type="match status" value="1"/>
</dbReference>
<dbReference type="EMBL" id="FTPL01000004">
    <property type="protein sequence ID" value="SIT90727.1"/>
    <property type="molecule type" value="Genomic_DNA"/>
</dbReference>
<dbReference type="PANTHER" id="PTHR21600">
    <property type="entry name" value="MITOCHONDRIAL RNA PSEUDOURIDINE SYNTHASE"/>
    <property type="match status" value="1"/>
</dbReference>
<dbReference type="Gene3D" id="3.30.2350.10">
    <property type="entry name" value="Pseudouridine synthase"/>
    <property type="match status" value="1"/>
</dbReference>
<dbReference type="InterPro" id="IPR006225">
    <property type="entry name" value="PsdUridine_synth_RluC/D"/>
</dbReference>
<dbReference type="InterPro" id="IPR050188">
    <property type="entry name" value="RluA_PseudoU_synthase"/>
</dbReference>
<evidence type="ECO:0000256" key="1">
    <source>
        <dbReference type="ARBA" id="ARBA00000073"/>
    </source>
</evidence>
<dbReference type="GO" id="GO:0009982">
    <property type="term" value="F:pseudouridine synthase activity"/>
    <property type="evidence" value="ECO:0007669"/>
    <property type="project" value="InterPro"/>
</dbReference>
<dbReference type="GO" id="GO:0003723">
    <property type="term" value="F:RNA binding"/>
    <property type="evidence" value="ECO:0007669"/>
    <property type="project" value="InterPro"/>
</dbReference>
<evidence type="ECO:0000256" key="4">
    <source>
        <dbReference type="RuleBase" id="RU362028"/>
    </source>
</evidence>
<name>A0A1U7PS54_9BACI</name>
<comment type="similarity">
    <text evidence="2 4">Belongs to the pseudouridine synthase RluA family.</text>
</comment>
<keyword evidence="4" id="KW-0413">Isomerase</keyword>
<feature type="region of interest" description="Disordered" evidence="5">
    <location>
        <begin position="270"/>
        <end position="292"/>
    </location>
</feature>
<evidence type="ECO:0000256" key="2">
    <source>
        <dbReference type="ARBA" id="ARBA00010876"/>
    </source>
</evidence>
<gene>
    <name evidence="7" type="ORF">SAMN05428946_2508</name>
</gene>
<dbReference type="PROSITE" id="PS01129">
    <property type="entry name" value="PSI_RLU"/>
    <property type="match status" value="1"/>
</dbReference>
<dbReference type="RefSeq" id="WP_407643875.1">
    <property type="nucleotide sequence ID" value="NZ_FTPL01000004.1"/>
</dbReference>
<dbReference type="GO" id="GO:0140098">
    <property type="term" value="F:catalytic activity, acting on RNA"/>
    <property type="evidence" value="ECO:0007669"/>
    <property type="project" value="UniProtKB-ARBA"/>
</dbReference>
<evidence type="ECO:0000256" key="3">
    <source>
        <dbReference type="PIRSR" id="PIRSR606225-1"/>
    </source>
</evidence>
<dbReference type="SUPFAM" id="SSF55120">
    <property type="entry name" value="Pseudouridine synthase"/>
    <property type="match status" value="1"/>
</dbReference>
<organism evidence="7 8">
    <name type="scientific">Edaphobacillus lindanitolerans</name>
    <dbReference type="NCBI Taxonomy" id="550447"/>
    <lineage>
        <taxon>Bacteria</taxon>
        <taxon>Bacillati</taxon>
        <taxon>Bacillota</taxon>
        <taxon>Bacilli</taxon>
        <taxon>Bacillales</taxon>
        <taxon>Bacillaceae</taxon>
        <taxon>Edaphobacillus</taxon>
    </lineage>
</organism>
<dbReference type="STRING" id="550447.SAMN05428946_2508"/>
<accession>A0A1U7PS54</accession>
<evidence type="ECO:0000313" key="7">
    <source>
        <dbReference type="EMBL" id="SIT90727.1"/>
    </source>
</evidence>
<reference evidence="8" key="1">
    <citation type="submission" date="2017-01" db="EMBL/GenBank/DDBJ databases">
        <authorList>
            <person name="Varghese N."/>
            <person name="Submissions S."/>
        </authorList>
    </citation>
    <scope>NUCLEOTIDE SEQUENCE [LARGE SCALE GENOMIC DNA]</scope>
    <source>
        <strain evidence="8">MNA4</strain>
    </source>
</reference>
<keyword evidence="8" id="KW-1185">Reference proteome</keyword>
<dbReference type="CDD" id="cd02869">
    <property type="entry name" value="PseudoU_synth_RluA_like"/>
    <property type="match status" value="1"/>
</dbReference>
<feature type="active site" evidence="3">
    <location>
        <position position="132"/>
    </location>
</feature>
<evidence type="ECO:0000313" key="8">
    <source>
        <dbReference type="Proteomes" id="UP000187550"/>
    </source>
</evidence>
<proteinExistence type="inferred from homology"/>
<dbReference type="InterPro" id="IPR020103">
    <property type="entry name" value="PsdUridine_synth_cat_dom_sf"/>
</dbReference>